<comment type="caution">
    <text evidence="3">The sequence shown here is derived from an EMBL/GenBank/DDBJ whole genome shotgun (WGS) entry which is preliminary data.</text>
</comment>
<dbReference type="AlphaFoldDB" id="A0A845FWP7"/>
<protein>
    <submittedName>
        <fullName evidence="3">DUF1640 domain-containing protein</fullName>
    </submittedName>
</protein>
<keyword evidence="2" id="KW-1133">Transmembrane helix</keyword>
<evidence type="ECO:0000256" key="2">
    <source>
        <dbReference type="SAM" id="Phobius"/>
    </source>
</evidence>
<dbReference type="EMBL" id="WWCW01000003">
    <property type="protein sequence ID" value="MYM85971.1"/>
    <property type="molecule type" value="Genomic_DNA"/>
</dbReference>
<dbReference type="Gene3D" id="1.20.5.340">
    <property type="match status" value="1"/>
</dbReference>
<evidence type="ECO:0000313" key="4">
    <source>
        <dbReference type="Proteomes" id="UP000470302"/>
    </source>
</evidence>
<keyword evidence="1" id="KW-0175">Coiled coil</keyword>
<feature type="transmembrane region" description="Helical" evidence="2">
    <location>
        <begin position="123"/>
        <end position="146"/>
    </location>
</feature>
<evidence type="ECO:0000256" key="1">
    <source>
        <dbReference type="SAM" id="Coils"/>
    </source>
</evidence>
<gene>
    <name evidence="3" type="ORF">GTP91_02120</name>
</gene>
<sequence length="150" mass="16775">MPIKFDTLEYARKLVEAGLPQEQAEAQSLALRDALAESTVTPADLLLLKTDVIARIEMLRSEIQAQIEKLRSDVQGQIEKLRSDMQGQIDGLKVQITELKVQIAELKVQIAELKARMNIRFNILYVVTGLSLVLHGVTLGVLFKILSRLP</sequence>
<keyword evidence="2" id="KW-0472">Membrane</keyword>
<reference evidence="3 4" key="1">
    <citation type="submission" date="2020-01" db="EMBL/GenBank/DDBJ databases">
        <title>Novel species isolated from a subtropical stream in China.</title>
        <authorList>
            <person name="Lu H."/>
        </authorList>
    </citation>
    <scope>NUCLEOTIDE SEQUENCE [LARGE SCALE GENOMIC DNA]</scope>
    <source>
        <strain evidence="3 4">FT82W</strain>
    </source>
</reference>
<accession>A0A845FWP7</accession>
<organism evidence="3 4">
    <name type="scientific">Duganella vulcania</name>
    <dbReference type="NCBI Taxonomy" id="2692166"/>
    <lineage>
        <taxon>Bacteria</taxon>
        <taxon>Pseudomonadati</taxon>
        <taxon>Pseudomonadota</taxon>
        <taxon>Betaproteobacteria</taxon>
        <taxon>Burkholderiales</taxon>
        <taxon>Oxalobacteraceae</taxon>
        <taxon>Telluria group</taxon>
        <taxon>Duganella</taxon>
    </lineage>
</organism>
<name>A0A845FWP7_9BURK</name>
<dbReference type="Proteomes" id="UP000470302">
    <property type="component" value="Unassembled WGS sequence"/>
</dbReference>
<evidence type="ECO:0000313" key="3">
    <source>
        <dbReference type="EMBL" id="MYM85971.1"/>
    </source>
</evidence>
<proteinExistence type="predicted"/>
<keyword evidence="2" id="KW-0812">Transmembrane</keyword>
<dbReference type="RefSeq" id="WP_161095274.1">
    <property type="nucleotide sequence ID" value="NZ_WWCW01000003.1"/>
</dbReference>
<feature type="coiled-coil region" evidence="1">
    <location>
        <begin position="53"/>
        <end position="116"/>
    </location>
</feature>